<comment type="caution">
    <text evidence="3">The sequence shown here is derived from an EMBL/GenBank/DDBJ whole genome shotgun (WGS) entry which is preliminary data.</text>
</comment>
<keyword evidence="2" id="KW-0812">Transmembrane</keyword>
<keyword evidence="2" id="KW-0472">Membrane</keyword>
<feature type="region of interest" description="Disordered" evidence="1">
    <location>
        <begin position="1"/>
        <end position="52"/>
    </location>
</feature>
<gene>
    <name evidence="3" type="ORF">TeGR_g14285</name>
</gene>
<evidence type="ECO:0000313" key="4">
    <source>
        <dbReference type="Proteomes" id="UP001165060"/>
    </source>
</evidence>
<evidence type="ECO:0000256" key="1">
    <source>
        <dbReference type="SAM" id="MobiDB-lite"/>
    </source>
</evidence>
<dbReference type="EMBL" id="BRYB01000080">
    <property type="protein sequence ID" value="GMI22336.1"/>
    <property type="molecule type" value="Genomic_DNA"/>
</dbReference>
<accession>A0ABQ6M9U9</accession>
<feature type="transmembrane region" description="Helical" evidence="2">
    <location>
        <begin position="305"/>
        <end position="323"/>
    </location>
</feature>
<evidence type="ECO:0000313" key="3">
    <source>
        <dbReference type="EMBL" id="GMI22336.1"/>
    </source>
</evidence>
<feature type="transmembrane region" description="Helical" evidence="2">
    <location>
        <begin position="236"/>
        <end position="255"/>
    </location>
</feature>
<sequence length="587" mass="64818">MMPLQFSTMSVVPSSISDTNPEISRGAKRPSATKRASATKRPSARTDAVPELATGPTPVGLGKLIHRFRATEKIGEGQEEEMTVDACGNDLPISVRDAARCKAIFDEAGIVNVICSKMKLELSGGWSALKRFNKVVKRLYLLCGFLLLSLHLPGNRVLGGLVFNSPLSPLITSFDNGLGDCLTAQRSFTNNTVLLASETCNTTSGECAFDSVKVEATVDMDAAELVCMEFWKSNRILLILVAIVMVVSLILRLPIPSFENTTSKLSGRSEPVFMSVFMIEILLPTIIGWLRVNLVLIYSNHYADNIVNFVADLALLLIVAELYEEFCEAMISSSRAAVQAELNEFDATFEEEFGEDPLDVLEPREEGEIPYLPLEDFDLDLSGAICRRGQQMNLIAYKKGPDGRRGTPAGLYMMGKSPAAGETSESCVWRIARRLYKQARWSSSLNSAWTTKSFECDLPAAFSCNGCYNRYEFDTHTPYTYCGEGKTRLLKAKRCFVLCKGCHDAASEEAARAPAEDEKKALASRLGLGLEYEYGLLRFFPKVACVCAKDFKEGKVVRATGEELEKIKEESKKEFEKFGPKQLHVFG</sequence>
<evidence type="ECO:0000256" key="2">
    <source>
        <dbReference type="SAM" id="Phobius"/>
    </source>
</evidence>
<name>A0ABQ6M9U9_9STRA</name>
<dbReference type="Proteomes" id="UP001165060">
    <property type="component" value="Unassembled WGS sequence"/>
</dbReference>
<keyword evidence="2" id="KW-1133">Transmembrane helix</keyword>
<feature type="transmembrane region" description="Helical" evidence="2">
    <location>
        <begin position="276"/>
        <end position="299"/>
    </location>
</feature>
<proteinExistence type="predicted"/>
<protein>
    <submittedName>
        <fullName evidence="3">Uncharacterized protein</fullName>
    </submittedName>
</protein>
<feature type="compositionally biased region" description="Polar residues" evidence="1">
    <location>
        <begin position="1"/>
        <end position="22"/>
    </location>
</feature>
<reference evidence="3 4" key="1">
    <citation type="journal article" date="2023" name="Commun. Biol.">
        <title>Genome analysis of Parmales, the sister group of diatoms, reveals the evolutionary specialization of diatoms from phago-mixotrophs to photoautotrophs.</title>
        <authorList>
            <person name="Ban H."/>
            <person name="Sato S."/>
            <person name="Yoshikawa S."/>
            <person name="Yamada K."/>
            <person name="Nakamura Y."/>
            <person name="Ichinomiya M."/>
            <person name="Sato N."/>
            <person name="Blanc-Mathieu R."/>
            <person name="Endo H."/>
            <person name="Kuwata A."/>
            <person name="Ogata H."/>
        </authorList>
    </citation>
    <scope>NUCLEOTIDE SEQUENCE [LARGE SCALE GENOMIC DNA]</scope>
</reference>
<keyword evidence="4" id="KW-1185">Reference proteome</keyword>
<organism evidence="3 4">
    <name type="scientific">Tetraparma gracilis</name>
    <dbReference type="NCBI Taxonomy" id="2962635"/>
    <lineage>
        <taxon>Eukaryota</taxon>
        <taxon>Sar</taxon>
        <taxon>Stramenopiles</taxon>
        <taxon>Ochrophyta</taxon>
        <taxon>Bolidophyceae</taxon>
        <taxon>Parmales</taxon>
        <taxon>Triparmaceae</taxon>
        <taxon>Tetraparma</taxon>
    </lineage>
</organism>